<gene>
    <name evidence="1" type="ORF">SAMN02745218_01157</name>
</gene>
<accession>A0A1M4XT72</accession>
<dbReference type="EMBL" id="FQUW01000012">
    <property type="protein sequence ID" value="SHE96546.1"/>
    <property type="molecule type" value="Genomic_DNA"/>
</dbReference>
<proteinExistence type="predicted"/>
<protein>
    <submittedName>
        <fullName evidence="1">Uncharacterized protein</fullName>
    </submittedName>
</protein>
<evidence type="ECO:0000313" key="2">
    <source>
        <dbReference type="Proteomes" id="UP000184196"/>
    </source>
</evidence>
<keyword evidence="2" id="KW-1185">Reference proteome</keyword>
<name>A0A1M4XT72_9FIRM</name>
<reference evidence="2" key="1">
    <citation type="submission" date="2016-11" db="EMBL/GenBank/DDBJ databases">
        <authorList>
            <person name="Varghese N."/>
            <person name="Submissions S."/>
        </authorList>
    </citation>
    <scope>NUCLEOTIDE SEQUENCE [LARGE SCALE GENOMIC DNA]</scope>
    <source>
        <strain evidence="2">DSM 11792</strain>
    </source>
</reference>
<dbReference type="AlphaFoldDB" id="A0A1M4XT72"/>
<evidence type="ECO:0000313" key="1">
    <source>
        <dbReference type="EMBL" id="SHE96546.1"/>
    </source>
</evidence>
<dbReference type="Proteomes" id="UP000184196">
    <property type="component" value="Unassembled WGS sequence"/>
</dbReference>
<sequence>MEVFIDNGNRGIFNRVFRWFGCDDDRRKAMVMEESRGEHALILFKPEHVEPILSGRKTQTRRLSGKR</sequence>
<organism evidence="1 2">
    <name type="scientific">Desulfofundulus australicus DSM 11792</name>
    <dbReference type="NCBI Taxonomy" id="1121425"/>
    <lineage>
        <taxon>Bacteria</taxon>
        <taxon>Bacillati</taxon>
        <taxon>Bacillota</taxon>
        <taxon>Clostridia</taxon>
        <taxon>Eubacteriales</taxon>
        <taxon>Peptococcaceae</taxon>
        <taxon>Desulfofundulus</taxon>
    </lineage>
</organism>